<gene>
    <name evidence="1" type="ordered locus">Halru_3013</name>
</gene>
<proteinExistence type="predicted"/>
<dbReference type="eggNOG" id="arCOG03194">
    <property type="taxonomic scope" value="Archaea"/>
</dbReference>
<dbReference type="EMBL" id="CP003050">
    <property type="protein sequence ID" value="AGB17579.1"/>
    <property type="molecule type" value="Genomic_DNA"/>
</dbReference>
<reference evidence="1" key="1">
    <citation type="submission" date="2011-09" db="EMBL/GenBank/DDBJ databases">
        <title>Complete sequence of Halovivax ruber XH-70.</title>
        <authorList>
            <consortium name="US DOE Joint Genome Institute"/>
            <person name="Lucas S."/>
            <person name="Han J."/>
            <person name="Lapidus A."/>
            <person name="Cheng J.-F."/>
            <person name="Goodwin L."/>
            <person name="Pitluck S."/>
            <person name="Peters L."/>
            <person name="Mikhailova N."/>
            <person name="Davenport K."/>
            <person name="Detter J.C."/>
            <person name="Han C."/>
            <person name="Tapia R."/>
            <person name="Land M."/>
            <person name="Hauser L."/>
            <person name="Kyrpides N."/>
            <person name="Ivanova N."/>
            <person name="Pagani I."/>
            <person name="Sproer C."/>
            <person name="Anderson I."/>
            <person name="Woyke T."/>
        </authorList>
    </citation>
    <scope>NUCLEOTIDE SEQUENCE</scope>
    <source>
        <strain evidence="1">XH-70</strain>
    </source>
</reference>
<organism evidence="1 2">
    <name type="scientific">Halovivax ruber (strain DSM 18193 / JCM 13892 / XH-70)</name>
    <dbReference type="NCBI Taxonomy" id="797302"/>
    <lineage>
        <taxon>Archaea</taxon>
        <taxon>Methanobacteriati</taxon>
        <taxon>Methanobacteriota</taxon>
        <taxon>Stenosarchaea group</taxon>
        <taxon>Halobacteria</taxon>
        <taxon>Halobacteriales</taxon>
        <taxon>Natrialbaceae</taxon>
        <taxon>Halovivax</taxon>
    </lineage>
</organism>
<sequence>MNDVSSDNQAEMERGIAQTMNSMAPGAIFSYARRGITMKVEGWRAEPLEVADTDRIIDRVAGQIEPFRNSDQSPWNNFRDTEVDFRRVQQVQGEFFPRTVVCKQCEAVTYRKKVASLRETDGRCPRSGCEGRLQQLQFVLVHDCGAVTNLEPQPCDQHGFDHICLNRGAPEDLSTWSFRCRGRGCNHESDLGGLCSQCREYIGFPTPVEAGTVHYPQRDAFAEMPMVGVETGDIPYGEDWCRVLMAGYLGNPDYRREGITPESVASVPGMSPDKLEEYIEKLGEGNRDVVLDMVQDLTPGDGYTRNTVVRLNREDIEAPDDREWHTLVADQLFTFMRCTGGYAGDEEDLEDIEDYPTSSSIDDYLDDDSFVAKHPQAKFYKDNLADLGITDAWVVDSFPLLNILYGYTRDSPTAAETDLQAFDHPFDDDAVSIYGDRSPSEAIVLQLDRKKIVEWLLANGSLIEPEAPDLEDETDLKRWFLETVDPRETQNPFTPIEDRLTEEIYQLVHSTSHTLMSTASEQCGLDNDSISELILPNVPAIVLYAESMEHFALGGMFTLFKTRINEWVSDTKKYAENCIYDPACRSSEGGAACHACMHVAEFTCEYYNQALDRGVLIGTGDTDPSWEL</sequence>
<dbReference type="STRING" id="797302.Halru_3013"/>
<accession>L0IFN8</accession>
<evidence type="ECO:0000313" key="1">
    <source>
        <dbReference type="EMBL" id="AGB17579.1"/>
    </source>
</evidence>
<keyword evidence="2" id="KW-1185">Reference proteome</keyword>
<name>L0IFN8_HALRX</name>
<protein>
    <submittedName>
        <fullName evidence="1">Uncharacterized protein</fullName>
    </submittedName>
</protein>
<dbReference type="KEGG" id="hru:Halru_3013"/>
<evidence type="ECO:0000313" key="2">
    <source>
        <dbReference type="Proteomes" id="UP000010846"/>
    </source>
</evidence>
<dbReference type="Proteomes" id="UP000010846">
    <property type="component" value="Chromosome"/>
</dbReference>
<dbReference type="HOGENOM" id="CLU_027777_0_0_2"/>
<dbReference type="AlphaFoldDB" id="L0IFN8"/>